<gene>
    <name evidence="3" type="ORF">GF1_05620</name>
</gene>
<keyword evidence="1" id="KW-0732">Signal</keyword>
<dbReference type="RefSeq" id="WP_267928104.1">
    <property type="nucleotide sequence ID" value="NZ_AP024233.1"/>
</dbReference>
<dbReference type="PANTHER" id="PTHR39160:SF4">
    <property type="entry name" value="RESUSCITATION-PROMOTING FACTOR RPFB"/>
    <property type="match status" value="1"/>
</dbReference>
<evidence type="ECO:0000313" key="3">
    <source>
        <dbReference type="EMBL" id="BCO08186.1"/>
    </source>
</evidence>
<dbReference type="InterPro" id="IPR051933">
    <property type="entry name" value="Resuscitation_pf_RpfB"/>
</dbReference>
<dbReference type="CDD" id="cd14667">
    <property type="entry name" value="3D_containing_proteins"/>
    <property type="match status" value="1"/>
</dbReference>
<dbReference type="InterPro" id="IPR010611">
    <property type="entry name" value="3D_dom"/>
</dbReference>
<feature type="domain" description="3D" evidence="2">
    <location>
        <begin position="117"/>
        <end position="175"/>
    </location>
</feature>
<sequence>MLVGWMFRSFFVCVGILVVLSGCARHETRIMETTAYCGCEKCCSWERGSWKHMKLDFWKRYVSEGRRTGAPYTGRTASGSEPVEPHPGLVSSDTLRHPWTIPARIVFPWLWLERDGTIAADTRYYPFGTRMYVPGYGWGVVADRGGAIKGPDRIDLYFDSHEKALQWGRRRLEVKIER</sequence>
<dbReference type="Proteomes" id="UP001063350">
    <property type="component" value="Chromosome"/>
</dbReference>
<dbReference type="GO" id="GO:0019867">
    <property type="term" value="C:outer membrane"/>
    <property type="evidence" value="ECO:0007669"/>
    <property type="project" value="InterPro"/>
</dbReference>
<reference evidence="3" key="1">
    <citation type="submission" date="2020-12" db="EMBL/GenBank/DDBJ databases">
        <title>Desulfobium dissulfuricans gen. nov., sp. nov., a novel mesophilic, sulfate-reducing bacterium isolated from a deep-sea hydrothermal vent.</title>
        <authorList>
            <person name="Hashimoto Y."/>
            <person name="Tame A."/>
            <person name="Sawayama S."/>
            <person name="Miyazaki J."/>
            <person name="Takai K."/>
            <person name="Nakagawa S."/>
        </authorList>
    </citation>
    <scope>NUCLEOTIDE SEQUENCE</scope>
    <source>
        <strain evidence="3">GF1</strain>
    </source>
</reference>
<keyword evidence="4" id="KW-1185">Reference proteome</keyword>
<dbReference type="GO" id="GO:0009254">
    <property type="term" value="P:peptidoglycan turnover"/>
    <property type="evidence" value="ECO:0007669"/>
    <property type="project" value="InterPro"/>
</dbReference>
<dbReference type="PANTHER" id="PTHR39160">
    <property type="entry name" value="CELL WALL-BINDING PROTEIN YOCH"/>
    <property type="match status" value="1"/>
</dbReference>
<organism evidence="3 4">
    <name type="scientific">Desulfolithobacter dissulfuricans</name>
    <dbReference type="NCBI Taxonomy" id="2795293"/>
    <lineage>
        <taxon>Bacteria</taxon>
        <taxon>Pseudomonadati</taxon>
        <taxon>Thermodesulfobacteriota</taxon>
        <taxon>Desulfobulbia</taxon>
        <taxon>Desulfobulbales</taxon>
        <taxon>Desulfobulbaceae</taxon>
        <taxon>Desulfolithobacter</taxon>
    </lineage>
</organism>
<dbReference type="GO" id="GO:0004553">
    <property type="term" value="F:hydrolase activity, hydrolyzing O-glycosyl compounds"/>
    <property type="evidence" value="ECO:0007669"/>
    <property type="project" value="InterPro"/>
</dbReference>
<dbReference type="KEGG" id="ddu:GF1_05620"/>
<evidence type="ECO:0000256" key="1">
    <source>
        <dbReference type="ARBA" id="ARBA00022729"/>
    </source>
</evidence>
<dbReference type="InterPro" id="IPR059180">
    <property type="entry name" value="3D_YorM"/>
</dbReference>
<dbReference type="AlphaFoldDB" id="A0A915XKF0"/>
<dbReference type="Gene3D" id="2.40.40.10">
    <property type="entry name" value="RlpA-like domain"/>
    <property type="match status" value="1"/>
</dbReference>
<proteinExistence type="predicted"/>
<accession>A0A915XKF0</accession>
<dbReference type="SUPFAM" id="SSF50685">
    <property type="entry name" value="Barwin-like endoglucanases"/>
    <property type="match status" value="1"/>
</dbReference>
<evidence type="ECO:0000313" key="4">
    <source>
        <dbReference type="Proteomes" id="UP001063350"/>
    </source>
</evidence>
<dbReference type="Pfam" id="PF06725">
    <property type="entry name" value="3D"/>
    <property type="match status" value="1"/>
</dbReference>
<evidence type="ECO:0000259" key="2">
    <source>
        <dbReference type="Pfam" id="PF06725"/>
    </source>
</evidence>
<protein>
    <recommendedName>
        <fullName evidence="2">3D domain-containing protein</fullName>
    </recommendedName>
</protein>
<name>A0A915XKF0_9BACT</name>
<dbReference type="InterPro" id="IPR036908">
    <property type="entry name" value="RlpA-like_sf"/>
</dbReference>
<dbReference type="EMBL" id="AP024233">
    <property type="protein sequence ID" value="BCO08186.1"/>
    <property type="molecule type" value="Genomic_DNA"/>
</dbReference>